<reference evidence="3" key="1">
    <citation type="submission" date="2017-05" db="UniProtKB">
        <authorList>
            <consortium name="EnsemblMetazoa"/>
        </authorList>
    </citation>
    <scope>IDENTIFICATION</scope>
</reference>
<dbReference type="GO" id="GO:0005615">
    <property type="term" value="C:extracellular space"/>
    <property type="evidence" value="ECO:0007669"/>
    <property type="project" value="TreeGrafter"/>
</dbReference>
<dbReference type="EnsemblMetazoa" id="Aqu2.1.08584_001">
    <property type="protein sequence ID" value="Aqu2.1.08584_001"/>
    <property type="gene ID" value="Aqu2.1.08584"/>
</dbReference>
<dbReference type="PROSITE" id="PS51406">
    <property type="entry name" value="FIBRINOGEN_C_2"/>
    <property type="match status" value="1"/>
</dbReference>
<dbReference type="InterPro" id="IPR036056">
    <property type="entry name" value="Fibrinogen-like_C"/>
</dbReference>
<keyword evidence="1" id="KW-1015">Disulfide bond</keyword>
<name>A0A1X7T2Y7_AMPQE</name>
<proteinExistence type="predicted"/>
<dbReference type="PANTHER" id="PTHR19143:SF424">
    <property type="entry name" value="FIBRINOGEN C-TERMINAL DOMAIN-CONTAINING PROTEIN"/>
    <property type="match status" value="1"/>
</dbReference>
<dbReference type="SMART" id="SM00186">
    <property type="entry name" value="FBG"/>
    <property type="match status" value="1"/>
</dbReference>
<evidence type="ECO:0000259" key="2">
    <source>
        <dbReference type="PROSITE" id="PS51406"/>
    </source>
</evidence>
<dbReference type="SUPFAM" id="SSF56496">
    <property type="entry name" value="Fibrinogen C-terminal domain-like"/>
    <property type="match status" value="1"/>
</dbReference>
<dbReference type="PROSITE" id="PS00514">
    <property type="entry name" value="FIBRINOGEN_C_1"/>
    <property type="match status" value="1"/>
</dbReference>
<dbReference type="STRING" id="400682.A0A1X7T2Y7"/>
<protein>
    <recommendedName>
        <fullName evidence="2">Fibrinogen C-terminal domain-containing protein</fullName>
    </recommendedName>
</protein>
<dbReference type="PANTHER" id="PTHR19143">
    <property type="entry name" value="FIBRINOGEN/TENASCIN/ANGIOPOEITIN"/>
    <property type="match status" value="1"/>
</dbReference>
<evidence type="ECO:0000313" key="3">
    <source>
        <dbReference type="EnsemblMetazoa" id="Aqu2.1.08584_001"/>
    </source>
</evidence>
<dbReference type="InterPro" id="IPR014716">
    <property type="entry name" value="Fibrinogen_a/b/g_C_1"/>
</dbReference>
<evidence type="ECO:0000256" key="1">
    <source>
        <dbReference type="ARBA" id="ARBA00023157"/>
    </source>
</evidence>
<dbReference type="InterPro" id="IPR020837">
    <property type="entry name" value="Fibrinogen_CS"/>
</dbReference>
<dbReference type="OMA" id="NCAIICH"/>
<dbReference type="Gene3D" id="3.90.215.10">
    <property type="entry name" value="Gamma Fibrinogen, chain A, domain 1"/>
    <property type="match status" value="1"/>
</dbReference>
<organism evidence="3">
    <name type="scientific">Amphimedon queenslandica</name>
    <name type="common">Sponge</name>
    <dbReference type="NCBI Taxonomy" id="400682"/>
    <lineage>
        <taxon>Eukaryota</taxon>
        <taxon>Metazoa</taxon>
        <taxon>Porifera</taxon>
        <taxon>Demospongiae</taxon>
        <taxon>Heteroscleromorpha</taxon>
        <taxon>Haplosclerida</taxon>
        <taxon>Niphatidae</taxon>
        <taxon>Amphimedon</taxon>
    </lineage>
</organism>
<accession>A0A1X7T2Y7</accession>
<dbReference type="InterPro" id="IPR002181">
    <property type="entry name" value="Fibrinogen_a/b/g_C_dom"/>
</dbReference>
<feature type="domain" description="Fibrinogen C-terminal" evidence="2">
    <location>
        <begin position="1"/>
        <end position="86"/>
    </location>
</feature>
<dbReference type="InParanoid" id="A0A1X7T2Y7"/>
<dbReference type="InterPro" id="IPR050373">
    <property type="entry name" value="Fibrinogen_C-term_domain"/>
</dbReference>
<dbReference type="AlphaFoldDB" id="A0A1X7T2Y7"/>
<sequence length="86" mass="10198">YSGTAGDSLDWHNGFKFTTRDNDNDDYNGGNCAYFRTGAWWYNACITSNLNGRYFNTSFYTEQGINWWGWQYNTLQFSEMKTRRNN</sequence>
<dbReference type="Pfam" id="PF00147">
    <property type="entry name" value="Fibrinogen_C"/>
    <property type="match status" value="1"/>
</dbReference>
<dbReference type="eggNOG" id="KOG2579">
    <property type="taxonomic scope" value="Eukaryota"/>
</dbReference>